<dbReference type="AlphaFoldDB" id="A0A930UTR3"/>
<reference evidence="1" key="1">
    <citation type="submission" date="2020-11" db="EMBL/GenBank/DDBJ databases">
        <title>Gallibacterium anatis 1637, full genome, WGS.</title>
        <authorList>
            <person name="Laishevtcev A.I."/>
            <person name="Yakimova E.A."/>
            <person name="Petkovich D."/>
            <person name="Stepanova T.V."/>
            <person name="Kalendr R.S."/>
            <person name="Rubalsky E.O."/>
            <person name="Zulkarneev E.R."/>
            <person name="Aleshkin A.V."/>
        </authorList>
    </citation>
    <scope>NUCLEOTIDE SEQUENCE</scope>
    <source>
        <strain evidence="1">1637</strain>
    </source>
</reference>
<evidence type="ECO:0000313" key="1">
    <source>
        <dbReference type="EMBL" id="MBF4103165.1"/>
    </source>
</evidence>
<accession>A0A930UTR3</accession>
<gene>
    <name evidence="1" type="ORF">INT80_15400</name>
</gene>
<comment type="caution">
    <text evidence="1">The sequence shown here is derived from an EMBL/GenBank/DDBJ whole genome shotgun (WGS) entry which is preliminary data.</text>
</comment>
<dbReference type="EMBL" id="JADION010000060">
    <property type="protein sequence ID" value="MBF4103165.1"/>
    <property type="molecule type" value="Genomic_DNA"/>
</dbReference>
<evidence type="ECO:0008006" key="2">
    <source>
        <dbReference type="Google" id="ProtNLM"/>
    </source>
</evidence>
<protein>
    <recommendedName>
        <fullName evidence="2">Integrase</fullName>
    </recommendedName>
</protein>
<name>A0A930UTR3_9PAST</name>
<organism evidence="1">
    <name type="scientific">Gallibacterium anatis</name>
    <dbReference type="NCBI Taxonomy" id="750"/>
    <lineage>
        <taxon>Bacteria</taxon>
        <taxon>Pseudomonadati</taxon>
        <taxon>Pseudomonadota</taxon>
        <taxon>Gammaproteobacteria</taxon>
        <taxon>Pasteurellales</taxon>
        <taxon>Pasteurellaceae</taxon>
        <taxon>Gallibacterium</taxon>
    </lineage>
</organism>
<sequence>MVKRSPHIREGIRKVYDLSRQAKRRRMMQAWADQVDRWIAGEELDIFEDEGEE</sequence>
<proteinExistence type="predicted"/>